<comment type="caution">
    <text evidence="3">The sequence shown here is derived from an EMBL/GenBank/DDBJ whole genome shotgun (WGS) entry which is preliminary data.</text>
</comment>
<dbReference type="Gene3D" id="3.40.50.10170">
    <property type="match status" value="1"/>
</dbReference>
<reference evidence="3" key="1">
    <citation type="submission" date="2022-10" db="EMBL/GenBank/DDBJ databases">
        <title>Description of Fervidibacillus gen. nov. in the family Fervidibacillaceae fam. nov. with two species, Fervidibacillus albus sp. nov., and Fervidibacillus halotolerans sp. nov., isolated from tidal flat sediments.</title>
        <authorList>
            <person name="Kwon K.K."/>
            <person name="Yang S.-H."/>
        </authorList>
    </citation>
    <scope>NUCLEOTIDE SEQUENCE</scope>
    <source>
        <strain evidence="3">JCM 19140</strain>
    </source>
</reference>
<dbReference type="InterPro" id="IPR050270">
    <property type="entry name" value="DegV_domain_contain"/>
</dbReference>
<comment type="function">
    <text evidence="1">May bind long-chain fatty acids, such as palmitate, and may play a role in lipid transport or fatty acid metabolism.</text>
</comment>
<dbReference type="Proteomes" id="UP001209318">
    <property type="component" value="Unassembled WGS sequence"/>
</dbReference>
<dbReference type="SUPFAM" id="SSF82549">
    <property type="entry name" value="DAK1/DegV-like"/>
    <property type="match status" value="1"/>
</dbReference>
<evidence type="ECO:0000313" key="3">
    <source>
        <dbReference type="EMBL" id="MCU9613634.1"/>
    </source>
</evidence>
<organism evidence="3 4">
    <name type="scientific">Perspicuibacillus lycopersici</name>
    <dbReference type="NCBI Taxonomy" id="1325689"/>
    <lineage>
        <taxon>Bacteria</taxon>
        <taxon>Bacillati</taxon>
        <taxon>Bacillota</taxon>
        <taxon>Bacilli</taxon>
        <taxon>Bacillales</taxon>
        <taxon>Bacillaceae</taxon>
        <taxon>Perspicuibacillus</taxon>
    </lineage>
</organism>
<dbReference type="RefSeq" id="WP_263072871.1">
    <property type="nucleotide sequence ID" value="NZ_JAOUSF010000003.1"/>
</dbReference>
<evidence type="ECO:0000313" key="4">
    <source>
        <dbReference type="Proteomes" id="UP001209318"/>
    </source>
</evidence>
<protein>
    <submittedName>
        <fullName evidence="3">DegV family protein</fullName>
    </submittedName>
</protein>
<dbReference type="EMBL" id="JAOUSF010000003">
    <property type="protein sequence ID" value="MCU9613634.1"/>
    <property type="molecule type" value="Genomic_DNA"/>
</dbReference>
<proteinExistence type="predicted"/>
<accession>A0AAE3IVG9</accession>
<dbReference type="NCBIfam" id="TIGR00762">
    <property type="entry name" value="DegV"/>
    <property type="match status" value="1"/>
</dbReference>
<dbReference type="GO" id="GO:0008289">
    <property type="term" value="F:lipid binding"/>
    <property type="evidence" value="ECO:0007669"/>
    <property type="project" value="UniProtKB-KW"/>
</dbReference>
<sequence length="279" mass="30723">MSIKIVTDSTADINKEMCERYQISVIPMQIILDGKTYIDRVDITPNEFLEKMKAADELPKSSQPSIGHFIELYDQLSADGSEIISIHLAGELSGTVRTAHAAALQCNGKVTVVDSTFISKALTFQVVEAAKMAQEGKTVEEIVNRLNHIRLRTKLYVVVNTFENLVKGGRIGKGKALIGSLLKIKPIASLEDGIYTPIANVRSYSQVVKNLVKHLKEDTDGKEIKEIGIVHADGMELATLLKEKILEAFEHLEILIEDTTPIISTHTGPGAIGFMYYAE</sequence>
<gene>
    <name evidence="3" type="ORF">OEV98_08680</name>
</gene>
<dbReference type="PANTHER" id="PTHR33434:SF8">
    <property type="entry name" value="DEGV DOMAIN-CONTAINING PROTEIN SPR1019"/>
    <property type="match status" value="1"/>
</dbReference>
<name>A0AAE3IVG9_9BACI</name>
<dbReference type="InterPro" id="IPR043168">
    <property type="entry name" value="DegV_C"/>
</dbReference>
<evidence type="ECO:0000256" key="2">
    <source>
        <dbReference type="ARBA" id="ARBA00023121"/>
    </source>
</evidence>
<dbReference type="Gene3D" id="3.30.1180.10">
    <property type="match status" value="1"/>
</dbReference>
<dbReference type="Pfam" id="PF02645">
    <property type="entry name" value="DegV"/>
    <property type="match status" value="1"/>
</dbReference>
<dbReference type="PANTHER" id="PTHR33434">
    <property type="entry name" value="DEGV DOMAIN-CONTAINING PROTEIN DR_1986-RELATED"/>
    <property type="match status" value="1"/>
</dbReference>
<keyword evidence="2" id="KW-0446">Lipid-binding</keyword>
<dbReference type="InterPro" id="IPR003797">
    <property type="entry name" value="DegV"/>
</dbReference>
<dbReference type="PROSITE" id="PS51482">
    <property type="entry name" value="DEGV"/>
    <property type="match status" value="1"/>
</dbReference>
<dbReference type="AlphaFoldDB" id="A0AAE3IVG9"/>
<keyword evidence="4" id="KW-1185">Reference proteome</keyword>
<evidence type="ECO:0000256" key="1">
    <source>
        <dbReference type="ARBA" id="ARBA00003238"/>
    </source>
</evidence>